<feature type="domain" description="Cadherin" evidence="18">
    <location>
        <begin position="92"/>
        <end position="199"/>
    </location>
</feature>
<feature type="domain" description="Cadherin" evidence="18">
    <location>
        <begin position="1605"/>
        <end position="1702"/>
    </location>
</feature>
<feature type="domain" description="Cadherin" evidence="18">
    <location>
        <begin position="2427"/>
        <end position="2530"/>
    </location>
</feature>
<dbReference type="PANTHER" id="PTHR24027">
    <property type="entry name" value="CADHERIN-23"/>
    <property type="match status" value="1"/>
</dbReference>
<dbReference type="FunFam" id="2.60.40.60:FF:000058">
    <property type="entry name" value="FAT atypical cadherin 3"/>
    <property type="match status" value="1"/>
</dbReference>
<dbReference type="PROSITE" id="PS01186">
    <property type="entry name" value="EGF_2"/>
    <property type="match status" value="2"/>
</dbReference>
<gene>
    <name evidence="19" type="ORF">KOW79_013741</name>
</gene>
<dbReference type="PROSITE" id="PS00232">
    <property type="entry name" value="CADHERIN_1"/>
    <property type="match status" value="13"/>
</dbReference>
<evidence type="ECO:0000256" key="9">
    <source>
        <dbReference type="ARBA" id="ARBA00023136"/>
    </source>
</evidence>
<dbReference type="FunFam" id="2.60.40.60:FF:000052">
    <property type="entry name" value="FAT atypical cadherin 1"/>
    <property type="match status" value="1"/>
</dbReference>
<feature type="domain" description="Cadherin" evidence="18">
    <location>
        <begin position="763"/>
        <end position="867"/>
    </location>
</feature>
<dbReference type="FunFam" id="2.60.40.60:FF:000021">
    <property type="entry name" value="FAT atypical cadherin 1"/>
    <property type="match status" value="2"/>
</dbReference>
<evidence type="ECO:0000256" key="13">
    <source>
        <dbReference type="PROSITE-ProRule" id="PRU00076"/>
    </source>
</evidence>
<feature type="domain" description="Cadherin" evidence="18">
    <location>
        <begin position="2969"/>
        <end position="3070"/>
    </location>
</feature>
<evidence type="ECO:0008006" key="21">
    <source>
        <dbReference type="Google" id="ProtNLM"/>
    </source>
</evidence>
<dbReference type="CDD" id="cd11304">
    <property type="entry name" value="Cadherin_repeat"/>
    <property type="match status" value="33"/>
</dbReference>
<dbReference type="PRINTS" id="PR00205">
    <property type="entry name" value="CADHERIN"/>
</dbReference>
<evidence type="ECO:0000256" key="12">
    <source>
        <dbReference type="PROSITE-ProRule" id="PRU00043"/>
    </source>
</evidence>
<reference evidence="19 20" key="1">
    <citation type="submission" date="2021-06" db="EMBL/GenBank/DDBJ databases">
        <title>Chromosome-level genome assembly of the red-tail catfish (Hemibagrus wyckioides).</title>
        <authorList>
            <person name="Shao F."/>
        </authorList>
    </citation>
    <scope>NUCLEOTIDE SEQUENCE [LARGE SCALE GENOMIC DNA]</scope>
    <source>
        <strain evidence="19">EC202008001</strain>
        <tissue evidence="19">Blood</tissue>
    </source>
</reference>
<comment type="caution">
    <text evidence="13">Lacks conserved residue(s) required for the propagation of feature annotation.</text>
</comment>
<feature type="domain" description="Cadherin" evidence="18">
    <location>
        <begin position="13"/>
        <end position="91"/>
    </location>
</feature>
<dbReference type="PROSITE" id="PS50026">
    <property type="entry name" value="EGF_3"/>
    <property type="match status" value="3"/>
</dbReference>
<feature type="domain" description="Cadherin" evidence="18">
    <location>
        <begin position="2639"/>
        <end position="2744"/>
    </location>
</feature>
<dbReference type="SMART" id="SM00112">
    <property type="entry name" value="CA"/>
    <property type="match status" value="32"/>
</dbReference>
<dbReference type="Pfam" id="PF00008">
    <property type="entry name" value="EGF"/>
    <property type="match status" value="2"/>
</dbReference>
<evidence type="ECO:0000256" key="1">
    <source>
        <dbReference type="ARBA" id="ARBA00004479"/>
    </source>
</evidence>
<evidence type="ECO:0000256" key="6">
    <source>
        <dbReference type="ARBA" id="ARBA00022837"/>
    </source>
</evidence>
<evidence type="ECO:0000256" key="8">
    <source>
        <dbReference type="ARBA" id="ARBA00022989"/>
    </source>
</evidence>
<dbReference type="InterPro" id="IPR039808">
    <property type="entry name" value="Cadherin"/>
</dbReference>
<feature type="domain" description="Cadherin" evidence="18">
    <location>
        <begin position="3482"/>
        <end position="3590"/>
    </location>
</feature>
<dbReference type="GO" id="GO:0007156">
    <property type="term" value="P:homophilic cell adhesion via plasma membrane adhesion molecules"/>
    <property type="evidence" value="ECO:0007669"/>
    <property type="project" value="InterPro"/>
</dbReference>
<keyword evidence="5" id="KW-0677">Repeat</keyword>
<dbReference type="InterPro" id="IPR001791">
    <property type="entry name" value="Laminin_G"/>
</dbReference>
<feature type="domain" description="Cadherin" evidence="18">
    <location>
        <begin position="3377"/>
        <end position="3481"/>
    </location>
</feature>
<dbReference type="Gene3D" id="2.60.40.60">
    <property type="entry name" value="Cadherins"/>
    <property type="match status" value="34"/>
</dbReference>
<dbReference type="GO" id="GO:0016342">
    <property type="term" value="C:catenin complex"/>
    <property type="evidence" value="ECO:0007669"/>
    <property type="project" value="TreeGrafter"/>
</dbReference>
<feature type="domain" description="Cadherin" evidence="18">
    <location>
        <begin position="3071"/>
        <end position="3176"/>
    </location>
</feature>
<feature type="disulfide bond" evidence="13">
    <location>
        <begin position="4014"/>
        <end position="4023"/>
    </location>
</feature>
<dbReference type="FunFam" id="2.60.40.60:FF:000053">
    <property type="entry name" value="FAT atypical cadherin 3"/>
    <property type="match status" value="1"/>
</dbReference>
<dbReference type="PANTHER" id="PTHR24027:SF438">
    <property type="entry name" value="CADHERIN 23"/>
    <property type="match status" value="1"/>
</dbReference>
<dbReference type="InterPro" id="IPR000152">
    <property type="entry name" value="EGF-type_Asp/Asn_hydroxyl_site"/>
</dbReference>
<dbReference type="FunFam" id="2.60.40.60:FF:000041">
    <property type="entry name" value="FAT atypical cadherin 1"/>
    <property type="match status" value="1"/>
</dbReference>
<feature type="domain" description="Cadherin" evidence="18">
    <location>
        <begin position="3272"/>
        <end position="3376"/>
    </location>
</feature>
<evidence type="ECO:0000259" key="17">
    <source>
        <dbReference type="PROSITE" id="PS50026"/>
    </source>
</evidence>
<dbReference type="InterPro" id="IPR002126">
    <property type="entry name" value="Cadherin-like_dom"/>
</dbReference>
<feature type="domain" description="Cadherin" evidence="18">
    <location>
        <begin position="1394"/>
        <end position="1499"/>
    </location>
</feature>
<name>A0A9D3NK08_9TELE</name>
<feature type="domain" description="Cadherin" evidence="18">
    <location>
        <begin position="1080"/>
        <end position="1186"/>
    </location>
</feature>
<feature type="domain" description="Laminin G" evidence="16">
    <location>
        <begin position="3765"/>
        <end position="3946"/>
    </location>
</feature>
<feature type="domain" description="Cadherin" evidence="18">
    <location>
        <begin position="868"/>
        <end position="974"/>
    </location>
</feature>
<dbReference type="Pfam" id="PF00028">
    <property type="entry name" value="Cadherin"/>
    <property type="match status" value="26"/>
</dbReference>
<feature type="domain" description="Cadherin" evidence="18">
    <location>
        <begin position="1703"/>
        <end position="1816"/>
    </location>
</feature>
<dbReference type="SUPFAM" id="SSF49313">
    <property type="entry name" value="Cadherin-like"/>
    <property type="match status" value="34"/>
</dbReference>
<dbReference type="FunFam" id="2.60.40.60:FF:000051">
    <property type="entry name" value="FAT atypical cadherin 1"/>
    <property type="match status" value="1"/>
</dbReference>
<feature type="domain" description="Cadherin" evidence="18">
    <location>
        <begin position="405"/>
        <end position="510"/>
    </location>
</feature>
<comment type="subcellular location">
    <subcellularLocation>
        <location evidence="1">Membrane</location>
        <topology evidence="1">Single-pass type I membrane protein</topology>
    </subcellularLocation>
</comment>
<accession>A0A9D3NK08</accession>
<evidence type="ECO:0000256" key="15">
    <source>
        <dbReference type="SAM" id="Phobius"/>
    </source>
</evidence>
<dbReference type="FunFam" id="2.60.40.60:FF:000015">
    <property type="entry name" value="FAT atypical cadherin 1"/>
    <property type="match status" value="2"/>
</dbReference>
<feature type="domain" description="Cadherin" evidence="18">
    <location>
        <begin position="2864"/>
        <end position="2968"/>
    </location>
</feature>
<feature type="region of interest" description="Disordered" evidence="14">
    <location>
        <begin position="4210"/>
        <end position="4241"/>
    </location>
</feature>
<keyword evidence="11" id="KW-0325">Glycoprotein</keyword>
<feature type="domain" description="Cadherin" evidence="18">
    <location>
        <begin position="975"/>
        <end position="1079"/>
    </location>
</feature>
<dbReference type="FunFam" id="2.60.40.60:FF:000024">
    <property type="entry name" value="FAT atypical cadherin 3"/>
    <property type="match status" value="1"/>
</dbReference>
<dbReference type="Gene3D" id="2.10.25.10">
    <property type="entry name" value="Laminin"/>
    <property type="match status" value="3"/>
</dbReference>
<dbReference type="Proteomes" id="UP000824219">
    <property type="component" value="Linkage Group LG16"/>
</dbReference>
<dbReference type="GO" id="GO:0016477">
    <property type="term" value="P:cell migration"/>
    <property type="evidence" value="ECO:0007669"/>
    <property type="project" value="TreeGrafter"/>
</dbReference>
<dbReference type="InterPro" id="IPR013320">
    <property type="entry name" value="ConA-like_dom_sf"/>
</dbReference>
<dbReference type="SMART" id="SM00181">
    <property type="entry name" value="EGF"/>
    <property type="match status" value="3"/>
</dbReference>
<feature type="domain" description="EGF-like" evidence="17">
    <location>
        <begin position="4026"/>
        <end position="4062"/>
    </location>
</feature>
<dbReference type="FunFam" id="2.60.40.60:FF:000084">
    <property type="entry name" value="FAT atypical cadherin 3"/>
    <property type="match status" value="1"/>
</dbReference>
<feature type="disulfide bond" evidence="13">
    <location>
        <begin position="4052"/>
        <end position="4061"/>
    </location>
</feature>
<sequence>MGIILSQSLSRDIEFSITSGDDEGLFEAEKYVLGDFCFLRIHTKGESSDILNREIKDNYTLSVRATASGGLSVSTEVSVQVMDMNDLRPLFSPTTYTIIVSESTPLGTSIAQVTATDADIGSNGEFYYFFRKLVEEFAVHPTSGIIYLTAKPNADENTKFELDVLAVDRGMKVYENNGVSSTAKVMINVIRVNEFSPTLNVVALVPSLTDKDPVYAVVTVEDLDEGPNGEIEWVCITEGDPMEQFVLKRAPHGNDYLLKMSEPADWNTFPYAYNLTFKAKDRGVPPRFSSTQNLQLLVKKPEPVLFKFVEDIYRATVNEMAPPGAIIHTVAISPKPQYVTYRLSLTSESTYFAINSFTGVISTIRPFTMLGQQLFDLEVIEAVSGLRAKVQITVEDANDNVPTFTQASYKVSVTENTPVGTVILVLSAVDNDQGDNGCITYSIQSLQPLPFSINQNTGELMTSKELDFESSLETYVFPVRASDWGLPYRRESEVNVTVQILNINDNPPLFERVSCKGTIAQEFTVGQTIITFSAIDIDELSLVKYKILSGNEQGIFGLNPDTGILSLRKSLVGTNVKNEQFSLKIAATDGELFSEPTFINITVMKGKTSSRNFNCNDTKVEQKIAEQLLKKNNAIDKSKVEEGYSDLYSVNRHTPQFESFPSDIVVREDLPVGSTVIKVNAIDKDTGFNARILHVISDGNTDSCFNIDMETGVIYIYQPLDRERSDRYLLNISIYDMGLLQRSNWRLLTVNIDDVNDNSPQFSLESYTAVVPENTAIGTEVIQIVASDIDLDHNGEIFYTLLTSTPLFIINSATGWVYVSGQLDRESLSDITLKIEARDKAERGNQKSSVTSMKVYLEDLNDCPPMFIPKSFSCRVLEDIPVGTVITWLQAKDPDLGLGGRVNYFLTNDFNGTFRVNMESGAVKVAKELDFEKQQFYNLSVVAEDCDFSTRLRSFSYIEVEVVDVNENFNEPSFTEFAVKATVKENSRIGTSVVQVTAKDSDKGRDGLLRYSIKSGSGLGRFFIDEETGVIYTSSILDSERQDSYWLTIYATDQGVVPLSTSIEVYVQVEDVNDNAPLTSEPIYHPYVLENSPKDVSVVRVQATDPDLTSFANHLTYRITAGNPQNFFTINSKTGLITTTSRKLDREQQAEHFLEVTITDGSGVSRQSTVWVIVHIEDENDNTPEFPQRLYCVSLPERDQNKRGDPVYRVFAYDSDEGPNAELTYSIVDGNGDGKFFIDTKTAMVYSRKMVTAGAYDILTIKAMDNGIPQKWSTVQLHIEWIRKRLPLPQALQFMVSSYNFTISENAKVFENVGTIFVRQAETPLWFDIIARENYDGAFEIQRGMGTIDLVKPLDAENQSLYNLTVQVTDGTNSAITQVHIRVLDCNDNAPLFSQPVYEVSVLESTPVNTEILRIKATDSDERAKLSYSIHGSVDLISMRMFRIDVGTGVIYTADVLDYEACTQHILTIMVKDQEFPYYRDLARIIVTIEDSNDQSPFFTRTVYDGIVTDIALLGKLVVQVSALDRDTGRNKELVYSIEAGNTGGAFGIDPLSGTISVARELDYTFVGLYILTVRATDGGNPALSATATARIAVSLSNFSSPKFTQLDYQAEIPENVPVGAFVTIITAISPSELMYNIVQGNNEKRFEINRYTGVIVTQKSLDFETTASYILVIQAVNLAGIVSNTTLNIQVVDKNDNPPVFQQLFYSGSISEAAPINSVVLGEDGSPLVIQAIDSDWNQNSLLVFQIVEDMAKLFFTVDSGTGSIRNIATLDYETFSEFYFHVNVRDSGSPELTAESPAKVLIKVVNINDSPPRFSQYTYDAVVLLPTYSGIEVLRVEASDPDTSTKSIYYFADNNLEPFSIDPSTGILTVKNSKLSQDRYCFNIKASDGRYSCTALVTVIVREAMDNGLLFSQPSYSFTVLENTSNISTLMVVSTTGNHLNEPIKYAVLNAGIHFKIGPTSGVIQTTGISFDCEEQEVYELVVEASREYDWLRVARVIVRVQVEDVNDNAPEFVDLPYYAAVQVDAQIGSSVFQVSAIDLDKGINGMVSYELEDEHRYFKLNSTTGELTIQRSFVADMSSIEYSLVIIASDAGYPSLFTAVELSVTVVNKAMPVFDKPFYGISVREDTPVSTSILKITAVSPEEQSIIYTIVNWNPSFQFDIGFESGVISVIYPLDYETTPYYKLIVRSTDMFTGATSEVDVNIDILDVNDNAPVFEKASYTVTLAENSITGTTVVQLLATDNDSENCAIRYEILLDALNYSDYFDIDSTTGFIVTARLLDYELIQRYSFTVRATDNGTPAQSSEVMITVLVNDTNDNPPSFNQPVYEAFVNELAPRGHFVTCVQASDADISDFGKLKYSILSGDDRMNFLMDPETGVMSLSHQRLQRMQQIYMLNVSASDGVFTSIAQVNIRILGANLYNPVFSQTFYLAEIQENVPAGAKVMQVRATDEDYGIFGQIMYSFINDVGKTLFAIGADGVITTAQKLDRENPVNRDIVLVVMALDGGGRASFCSVRVILTDENDNAPLFRAAEYRVSIKANIAIGTLVTQIQAQDPDAGSNGKVTYSLYSEARLPLVDVLEIEPDSGWMVTKGSMAHLRGTVLSFFVKATDGGVPSKHSLVSAFIHVLPPDANIPAFTQPQYSFTILEDTPVGTAIGSVYLSPGQAAFFAVVNGETVENNQGKMFVIERETGLIRLDNSLDYELVNIYRFKVSATMREDLVESMYVVDVEVKVLDVNDNKPSFETSSYVAMVMEGIPVGTRVMRVHALDPDWGSNGQVTYSLGSIFNHEKEQTFERTSTINTMFAVDSKTGWITALGDLDHEICPSYTFTVVASDLGETVSLSSTAVVTVAIADINDNPPIFERDYYRASVRENDPLGEVVSVLSTRDLDTSDQNRLVSLHITGGNPRGVFALASVQGVWMLSVKRPLDREKQDRYLLNITASDSLFATQVTVEVTIMDANDNSPICNQAVYDASFPEDIPINYGILTVSATDSDIGTNAEIQYSLFGIGVEDFYMDTNTGELKTASLIDRERTQNYNLIAQATDGGGLFCRFEIFLTVIDINDNAPSFFFTEFLTSVFENVAPKTLLTRLQAEDPDEGLNRRIMYSLVDSADGVFSINPFSGVVILEKSLDREIQDSYRVRVQAADQTGAASSLSTQVDLIVMVLDVNDNPPVFQKQDYAVTLLRVFASSKDIGVNAEIYYSISTGNELGKFHIDKTKGSISVADDLDYEVCKEFFLKVEAVDGGTPPLKTSTIISIEVMDVNDNAPFFSEEIYNVLVSEDTAIGETITRLLAEDLDSQVNGRITYSILRGDQGNQFWIDPITGLLKVNKALDREKVSSYRLLVQAFDSGSPAMSTSVTVNIDIADVNDNPPMFSPGNASAVIQLNKPAGTTILKLSVSDNDSPRNGGPFEFLIVSGNENNAFTLDRNGELRSNKLFGPHDTREYVLEIQAWDSGKPRLSSSSFVVVRVIGGSVFKPVVFPLEIIIVMVEDVFPGGIIGRIYASDEDENDVLSFKQQPQPKSLFRIDQQDGKIVALSGLEPGRYFINVTVSDGQFSEIIGVKVQVEVATEEMVQNAVMLRFQDLSPEDFVGIYLKHLKRTLQNALVGAGVAQTSEPMHVIGVQSVAQSSHLEVLLAVEAQDGGYLGPGELALRLGKLREKLQLVEVLDQSCSGELDCGDGVCELSLKMELVDFITYCTSKVSFVLPRFRRAETCMCSGGICSTSAELCEGQVCPPDMQCVRSASTVPSACQCLPETLHQCAGQTSLSFSGNSYIKYRVTASSKDQGMKVGLKIRTFQNRGVIMYRLTAPCHMLKIEEGRLWFQLDCTNSLDVLGISGHAINDGAWHAVALDLTYNYTLLSLDDSYVERWHDAQVPVHLWPHGTNSSLFFGAQVTQSGGLRHSRPYDGFQGCLSAVTLNGNELPLQTKRNRYGELTAISGVKMGCMLYPNPCLGALCQNGATCNSLLSGAFSCSCPPQYTGMLCETEVSSCVPTPCRNRGECKAVGSTFLCGCPKGFTGLICDEDVNECEREECENGGTCVNTFGGFYCNCTAGFEGQFCGQPSTGVVGTQAEILSYIGPAEVIGIGVLLFVVFVLLVLLAVFHKKLLRKDWVSAESAGISTENGYPLREMCAGAEGTGGPPQVMVRPTAYTAPRCQGEKTAEKHALATVSCPPPMATFQITSHNLGISRRGVAVCSVAPNLPSLLPNFPLCKPPWEDDDEEDDDDDENENEEYEAQALKWQDRNICHRADGQEMDTKWESNSTTEEASCFSDSSTSEAHSVRSDFCDDASIVTVIRRVNDAVDNAEKEAYHWEATEWTADTLITDLEPTNRQHSPTPPPLPAPLALTPKRLGGSVRLGGSTHSLETSYPLRRYEGHRDFYSSLSRKCPVPVCEECQDEESLPQRSYNEGIANASCYQSNLTEERLHVWKDSHSFGSHREISRLGDRWSFGAKCSHSNQHSPSMPEADQYKHY</sequence>
<dbReference type="FunFam" id="2.60.40.60:FF:000033">
    <property type="entry name" value="FAT atypical cadherin 1"/>
    <property type="match status" value="1"/>
</dbReference>
<feature type="transmembrane region" description="Helical" evidence="15">
    <location>
        <begin position="4084"/>
        <end position="4104"/>
    </location>
</feature>
<feature type="domain" description="Cadherin" evidence="18">
    <location>
        <begin position="2325"/>
        <end position="2426"/>
    </location>
</feature>
<dbReference type="FunFam" id="2.60.40.60:FF:000013">
    <property type="entry name" value="Cadherin EGF LAG seven-pass G-type receptor"/>
    <property type="match status" value="3"/>
</dbReference>
<dbReference type="GO" id="GO:0005509">
    <property type="term" value="F:calcium ion binding"/>
    <property type="evidence" value="ECO:0007669"/>
    <property type="project" value="UniProtKB-UniRule"/>
</dbReference>
<dbReference type="FunFam" id="2.60.40.60:FF:000165">
    <property type="entry name" value="FAT atypical cadherin 3"/>
    <property type="match status" value="1"/>
</dbReference>
<dbReference type="SUPFAM" id="SSF57196">
    <property type="entry name" value="EGF/Laminin"/>
    <property type="match status" value="3"/>
</dbReference>
<dbReference type="InterPro" id="IPR018097">
    <property type="entry name" value="EGF_Ca-bd_CS"/>
</dbReference>
<dbReference type="FunFam" id="2.60.40.60:FF:000035">
    <property type="entry name" value="Protocadherin Fat 3"/>
    <property type="match status" value="1"/>
</dbReference>
<dbReference type="SUPFAM" id="SSF49899">
    <property type="entry name" value="Concanavalin A-like lectins/glucanases"/>
    <property type="match status" value="1"/>
</dbReference>
<feature type="disulfide bond" evidence="13">
    <location>
        <begin position="3976"/>
        <end position="3985"/>
    </location>
</feature>
<dbReference type="InterPro" id="IPR013032">
    <property type="entry name" value="EGF-like_CS"/>
</dbReference>
<keyword evidence="3 15" id="KW-0812">Transmembrane</keyword>
<evidence type="ECO:0000256" key="4">
    <source>
        <dbReference type="ARBA" id="ARBA00022729"/>
    </source>
</evidence>
<dbReference type="PROSITE" id="PS00022">
    <property type="entry name" value="EGF_1"/>
    <property type="match status" value="3"/>
</dbReference>
<evidence type="ECO:0000256" key="10">
    <source>
        <dbReference type="ARBA" id="ARBA00023157"/>
    </source>
</evidence>
<feature type="domain" description="Cadherin" evidence="18">
    <location>
        <begin position="2219"/>
        <end position="2324"/>
    </location>
</feature>
<feature type="domain" description="Cadherin" evidence="18">
    <location>
        <begin position="2016"/>
        <end position="2117"/>
    </location>
</feature>
<feature type="domain" description="Cadherin" evidence="18">
    <location>
        <begin position="2118"/>
        <end position="2218"/>
    </location>
</feature>
<evidence type="ECO:0000313" key="20">
    <source>
        <dbReference type="Proteomes" id="UP000824219"/>
    </source>
</evidence>
<dbReference type="CDD" id="cd00054">
    <property type="entry name" value="EGF_CA"/>
    <property type="match status" value="3"/>
</dbReference>
<evidence type="ECO:0000256" key="11">
    <source>
        <dbReference type="ARBA" id="ARBA00023180"/>
    </source>
</evidence>
<dbReference type="SMART" id="SM00179">
    <property type="entry name" value="EGF_CA"/>
    <property type="match status" value="3"/>
</dbReference>
<dbReference type="GO" id="GO:0045296">
    <property type="term" value="F:cadherin binding"/>
    <property type="evidence" value="ECO:0007669"/>
    <property type="project" value="TreeGrafter"/>
</dbReference>
<feature type="domain" description="Cadherin" evidence="18">
    <location>
        <begin position="2745"/>
        <end position="2863"/>
    </location>
</feature>
<feature type="domain" description="Cadherin" evidence="18">
    <location>
        <begin position="3183"/>
        <end position="3271"/>
    </location>
</feature>
<dbReference type="FunFam" id="2.60.40.60:FF:000064">
    <property type="entry name" value="FAT atypical cadherin 1"/>
    <property type="match status" value="1"/>
</dbReference>
<evidence type="ECO:0000256" key="5">
    <source>
        <dbReference type="ARBA" id="ARBA00022737"/>
    </source>
</evidence>
<dbReference type="FunFam" id="2.60.40.60:FF:000059">
    <property type="entry name" value="FAT atypical cadherin 3"/>
    <property type="match status" value="1"/>
</dbReference>
<dbReference type="Pfam" id="PF02210">
    <property type="entry name" value="Laminin_G_2"/>
    <property type="match status" value="1"/>
</dbReference>
<evidence type="ECO:0000259" key="18">
    <source>
        <dbReference type="PROSITE" id="PS50268"/>
    </source>
</evidence>
<dbReference type="FunFam" id="2.60.40.60:FF:000065">
    <property type="entry name" value="FAT atypical cadherin 1"/>
    <property type="match status" value="1"/>
</dbReference>
<keyword evidence="7" id="KW-0130">Cell adhesion</keyword>
<comment type="caution">
    <text evidence="19">The sequence shown here is derived from an EMBL/GenBank/DDBJ whole genome shotgun (WGS) entry which is preliminary data.</text>
</comment>
<dbReference type="FunFam" id="2.60.40.60:FF:000066">
    <property type="entry name" value="FAT atypical cadherin 1"/>
    <property type="match status" value="1"/>
</dbReference>
<dbReference type="InterPro" id="IPR020894">
    <property type="entry name" value="Cadherin_CS"/>
</dbReference>
<dbReference type="FunFam" id="2.60.40.60:FF:000061">
    <property type="entry name" value="FAT atypical cadherin 3"/>
    <property type="match status" value="2"/>
</dbReference>
<protein>
    <recommendedName>
        <fullName evidence="21">Protocadherin Fat 3</fullName>
    </recommendedName>
</protein>
<dbReference type="PROSITE" id="PS50268">
    <property type="entry name" value="CADHERIN_2"/>
    <property type="match status" value="33"/>
</dbReference>
<dbReference type="GO" id="GO:0009653">
    <property type="term" value="P:anatomical structure morphogenesis"/>
    <property type="evidence" value="ECO:0007669"/>
    <property type="project" value="UniProtKB-ARBA"/>
</dbReference>
<feature type="domain" description="Cadherin" evidence="18">
    <location>
        <begin position="309"/>
        <end position="404"/>
    </location>
</feature>
<evidence type="ECO:0000313" key="19">
    <source>
        <dbReference type="EMBL" id="KAG7322395.1"/>
    </source>
</evidence>
<feature type="domain" description="Cadherin" evidence="18">
    <location>
        <begin position="1295"/>
        <end position="1393"/>
    </location>
</feature>
<dbReference type="FunFam" id="2.60.40.60:FF:000100">
    <property type="entry name" value="protocadherin Fat 2"/>
    <property type="match status" value="1"/>
</dbReference>
<dbReference type="InterPro" id="IPR001881">
    <property type="entry name" value="EGF-like_Ca-bd_dom"/>
</dbReference>
<feature type="domain" description="Cadherin" evidence="18">
    <location>
        <begin position="518"/>
        <end position="613"/>
    </location>
</feature>
<evidence type="ECO:0000259" key="16">
    <source>
        <dbReference type="PROSITE" id="PS50025"/>
    </source>
</evidence>
<dbReference type="SMART" id="SM00282">
    <property type="entry name" value="LamG"/>
    <property type="match status" value="1"/>
</dbReference>
<feature type="domain" description="EGF-like" evidence="17">
    <location>
        <begin position="3988"/>
        <end position="4024"/>
    </location>
</feature>
<keyword evidence="2 13" id="KW-0245">EGF-like domain</keyword>
<evidence type="ECO:0000256" key="14">
    <source>
        <dbReference type="SAM" id="MobiDB-lite"/>
    </source>
</evidence>
<feature type="domain" description="Cadherin" evidence="18">
    <location>
        <begin position="1199"/>
        <end position="1291"/>
    </location>
</feature>
<dbReference type="FunFam" id="2.60.40.60:FF:000026">
    <property type="entry name" value="FAT atypical cadherin 1"/>
    <property type="match status" value="2"/>
</dbReference>
<evidence type="ECO:0000256" key="3">
    <source>
        <dbReference type="ARBA" id="ARBA00022692"/>
    </source>
</evidence>
<keyword evidence="4" id="KW-0732">Signal</keyword>
<evidence type="ECO:0000256" key="7">
    <source>
        <dbReference type="ARBA" id="ARBA00022889"/>
    </source>
</evidence>
<dbReference type="Pfam" id="PF12661">
    <property type="entry name" value="hEGF"/>
    <property type="match status" value="1"/>
</dbReference>
<dbReference type="CDD" id="cd00110">
    <property type="entry name" value="LamG"/>
    <property type="match status" value="1"/>
</dbReference>
<dbReference type="InterPro" id="IPR015919">
    <property type="entry name" value="Cadherin-like_sf"/>
</dbReference>
<feature type="compositionally biased region" description="Acidic residues" evidence="14">
    <location>
        <begin position="4218"/>
        <end position="4236"/>
    </location>
</feature>
<keyword evidence="6 12" id="KW-0106">Calcium</keyword>
<dbReference type="EMBL" id="JAHKSW010000016">
    <property type="protein sequence ID" value="KAG7322395.1"/>
    <property type="molecule type" value="Genomic_DNA"/>
</dbReference>
<dbReference type="GO" id="GO:0008013">
    <property type="term" value="F:beta-catenin binding"/>
    <property type="evidence" value="ECO:0007669"/>
    <property type="project" value="TreeGrafter"/>
</dbReference>
<dbReference type="Gene3D" id="2.60.120.200">
    <property type="match status" value="1"/>
</dbReference>
<feature type="domain" description="Cadherin" evidence="18">
    <location>
        <begin position="1914"/>
        <end position="2015"/>
    </location>
</feature>
<dbReference type="PROSITE" id="PS50025">
    <property type="entry name" value="LAM_G_DOMAIN"/>
    <property type="match status" value="1"/>
</dbReference>
<feature type="domain" description="EGF-like" evidence="17">
    <location>
        <begin position="3949"/>
        <end position="3986"/>
    </location>
</feature>
<dbReference type="PROSITE" id="PS00010">
    <property type="entry name" value="ASX_HYDROXYL"/>
    <property type="match status" value="1"/>
</dbReference>
<proteinExistence type="predicted"/>
<evidence type="ECO:0000256" key="2">
    <source>
        <dbReference type="ARBA" id="ARBA00022536"/>
    </source>
</evidence>
<keyword evidence="10 13" id="KW-1015">Disulfide bond</keyword>
<feature type="domain" description="Cadherin" evidence="18">
    <location>
        <begin position="1817"/>
        <end position="1918"/>
    </location>
</feature>
<dbReference type="PROSITE" id="PS01187">
    <property type="entry name" value="EGF_CA"/>
    <property type="match status" value="1"/>
</dbReference>
<dbReference type="OrthoDB" id="6252479at2759"/>
<dbReference type="FunFam" id="2.60.40.60:FF:000037">
    <property type="entry name" value="FAT atypical cadherin 1"/>
    <property type="match status" value="1"/>
</dbReference>
<keyword evidence="8 15" id="KW-1133">Transmembrane helix</keyword>
<dbReference type="FunFam" id="2.60.40.60:FF:000032">
    <property type="entry name" value="FAT atypical cadherin 1"/>
    <property type="match status" value="1"/>
</dbReference>
<organism evidence="19 20">
    <name type="scientific">Hemibagrus wyckioides</name>
    <dbReference type="NCBI Taxonomy" id="337641"/>
    <lineage>
        <taxon>Eukaryota</taxon>
        <taxon>Metazoa</taxon>
        <taxon>Chordata</taxon>
        <taxon>Craniata</taxon>
        <taxon>Vertebrata</taxon>
        <taxon>Euteleostomi</taxon>
        <taxon>Actinopterygii</taxon>
        <taxon>Neopterygii</taxon>
        <taxon>Teleostei</taxon>
        <taxon>Ostariophysi</taxon>
        <taxon>Siluriformes</taxon>
        <taxon>Bagridae</taxon>
        <taxon>Hemibagrus</taxon>
    </lineage>
</organism>
<keyword evidence="9 15" id="KW-0472">Membrane</keyword>
<feature type="domain" description="Cadherin" evidence="18">
    <location>
        <begin position="1500"/>
        <end position="1604"/>
    </location>
</feature>
<dbReference type="FunFam" id="2.60.40.60:FF:000067">
    <property type="entry name" value="FAT atypical cadherin 1"/>
    <property type="match status" value="1"/>
</dbReference>
<dbReference type="FunFam" id="2.60.40.60:FF:000080">
    <property type="entry name" value="FAT atypical cadherin 1"/>
    <property type="match status" value="1"/>
</dbReference>
<keyword evidence="20" id="KW-1185">Reference proteome</keyword>
<dbReference type="GO" id="GO:0031175">
    <property type="term" value="P:neuron projection development"/>
    <property type="evidence" value="ECO:0007669"/>
    <property type="project" value="TreeGrafter"/>
</dbReference>
<dbReference type="InterPro" id="IPR000742">
    <property type="entry name" value="EGF"/>
</dbReference>
<feature type="domain" description="Cadherin" evidence="18">
    <location>
        <begin position="658"/>
        <end position="762"/>
    </location>
</feature>
<feature type="domain" description="Cadherin" evidence="18">
    <location>
        <begin position="2531"/>
        <end position="2638"/>
    </location>
</feature>
<dbReference type="FunFam" id="2.60.40.60:FF:000039">
    <property type="entry name" value="FAT atypical cadherin 3"/>
    <property type="match status" value="1"/>
</dbReference>